<reference evidence="4 5" key="1">
    <citation type="journal article" date="2008" name="Nature">
        <title>The genome of Laccaria bicolor provides insights into mycorrhizal symbiosis.</title>
        <authorList>
            <person name="Martin F."/>
            <person name="Aerts A."/>
            <person name="Ahren D."/>
            <person name="Brun A."/>
            <person name="Danchin E.G.J."/>
            <person name="Duchaussoy F."/>
            <person name="Gibon J."/>
            <person name="Kohler A."/>
            <person name="Lindquist E."/>
            <person name="Pereda V."/>
            <person name="Salamov A."/>
            <person name="Shapiro H.J."/>
            <person name="Wuyts J."/>
            <person name="Blaudez D."/>
            <person name="Buee M."/>
            <person name="Brokstein P."/>
            <person name="Canbaeck B."/>
            <person name="Cohen D."/>
            <person name="Courty P.E."/>
            <person name="Coutinho P.M."/>
            <person name="Delaruelle C."/>
            <person name="Detter J.C."/>
            <person name="Deveau A."/>
            <person name="DiFazio S."/>
            <person name="Duplessis S."/>
            <person name="Fraissinet-Tachet L."/>
            <person name="Lucic E."/>
            <person name="Frey-Klett P."/>
            <person name="Fourrey C."/>
            <person name="Feussner I."/>
            <person name="Gay G."/>
            <person name="Grimwood J."/>
            <person name="Hoegger P.J."/>
            <person name="Jain P."/>
            <person name="Kilaru S."/>
            <person name="Labbe J."/>
            <person name="Lin Y.C."/>
            <person name="Legue V."/>
            <person name="Le Tacon F."/>
            <person name="Marmeisse R."/>
            <person name="Melayah D."/>
            <person name="Montanini B."/>
            <person name="Muratet M."/>
            <person name="Nehls U."/>
            <person name="Niculita-Hirzel H."/>
            <person name="Oudot-Le Secq M.P."/>
            <person name="Peter M."/>
            <person name="Quesneville H."/>
            <person name="Rajashekar B."/>
            <person name="Reich M."/>
            <person name="Rouhier N."/>
            <person name="Schmutz J."/>
            <person name="Yin T."/>
            <person name="Chalot M."/>
            <person name="Henrissat B."/>
            <person name="Kuees U."/>
            <person name="Lucas S."/>
            <person name="Van de Peer Y."/>
            <person name="Podila G.K."/>
            <person name="Polle A."/>
            <person name="Pukkila P.J."/>
            <person name="Richardson P.M."/>
            <person name="Rouze P."/>
            <person name="Sanders I.R."/>
            <person name="Stajich J.E."/>
            <person name="Tunlid A."/>
            <person name="Tuskan G."/>
            <person name="Grigoriev I.V."/>
        </authorList>
    </citation>
    <scope>NUCLEOTIDE SEQUENCE [LARGE SCALE GENOMIC DNA]</scope>
    <source>
        <strain evidence="5">S238N-H82 / ATCC MYA-4686</strain>
    </source>
</reference>
<evidence type="ECO:0000256" key="2">
    <source>
        <dbReference type="SAM" id="SignalP"/>
    </source>
</evidence>
<feature type="signal peptide" evidence="2">
    <location>
        <begin position="1"/>
        <end position="22"/>
    </location>
</feature>
<sequence>MVLRWNLLLGISKGLILPQAQSSRTDGPSILHLLPSPCFRRRYGVSQVLILNHSQRAVLMADYTVRHAINGVNQKPTSSVITLHRVPVSPTSPLSPTSLIIGINKYASDEFQDLKAAVGDANSFERFLVERLNVPKSHIISLRDEQATRAKIIDGFAALRDIAAGQPRDVPLIIYYAGHGARVEKPLEWEDWSASEDQIEMICPHDIGVPATDKDGVEGVIQGIPDRTISVLLNHLSDIRGDNIPPLVCSVSISKTLILDCCSSAGINRGEADYVARQILNPPPLSANCDKGIWSRETGSRGVGVAEGFSGKFRASHVFLAACGRDQSAWEDPKSGHGLFTQSLLKLLEKRDVENLTYTSLMHNLKMPIWFVSPVFKQTCLSTDDGKLNRQTPHCEGQHVNRRLFNSRALGADASFILTKAEKDGTITLQAGAAQGLTVGCKFSAHANNLIEDATHTNPSLGTLIARSVDAFTTDLALPEGASSFKHPRLFYSRLTEQVSDSKITVYGEDKAWVESIFLPEYRQTLNLSITDKAADADIVLSVVDKKVSVDRNDKWVNTHIGSRLAGSVDVDDFHSIREVVRCSRHFYYHLTRQGDDDFRNVWMELKYLRESLTQDYDIVMTPIGQNLIDEEPATITVDESHPETRLGMTIYNQTDLPLYPYLFYFDPSDLSIIEWFTPAFGAGAGTLTTRTDAPLPRKSQLSIGYGDGGVPPWEFMFREGDTKDIGFFKLFLSTSPSNFSVLLQKSPFEENVSRYGKPSAPQALEAERWGTKMATIIQVASSNT</sequence>
<keyword evidence="5" id="KW-1185">Reference proteome</keyword>
<evidence type="ECO:0000313" key="4">
    <source>
        <dbReference type="EMBL" id="EDR10494.1"/>
    </source>
</evidence>
<dbReference type="GO" id="GO:0004197">
    <property type="term" value="F:cysteine-type endopeptidase activity"/>
    <property type="evidence" value="ECO:0007669"/>
    <property type="project" value="InterPro"/>
</dbReference>
<dbReference type="AlphaFoldDB" id="B0D406"/>
<evidence type="ECO:0000259" key="3">
    <source>
        <dbReference type="Pfam" id="PF00656"/>
    </source>
</evidence>
<dbReference type="KEGG" id="lbc:LACBIDRAFT_293538"/>
<proteinExistence type="inferred from homology"/>
<name>B0D406_LACBS</name>
<feature type="domain" description="Peptidase C14 caspase" evidence="3">
    <location>
        <begin position="99"/>
        <end position="366"/>
    </location>
</feature>
<dbReference type="OrthoDB" id="3223806at2759"/>
<dbReference type="GO" id="GO:0005737">
    <property type="term" value="C:cytoplasm"/>
    <property type="evidence" value="ECO:0007669"/>
    <property type="project" value="TreeGrafter"/>
</dbReference>
<dbReference type="PANTHER" id="PTHR48104">
    <property type="entry name" value="METACASPASE-4"/>
    <property type="match status" value="1"/>
</dbReference>
<gene>
    <name evidence="4" type="ORF">LACBIDRAFT_293538</name>
</gene>
<keyword evidence="2" id="KW-0732">Signal</keyword>
<organism evidence="5">
    <name type="scientific">Laccaria bicolor (strain S238N-H82 / ATCC MYA-4686)</name>
    <name type="common">Bicoloured deceiver</name>
    <name type="synonym">Laccaria laccata var. bicolor</name>
    <dbReference type="NCBI Taxonomy" id="486041"/>
    <lineage>
        <taxon>Eukaryota</taxon>
        <taxon>Fungi</taxon>
        <taxon>Dikarya</taxon>
        <taxon>Basidiomycota</taxon>
        <taxon>Agaricomycotina</taxon>
        <taxon>Agaricomycetes</taxon>
        <taxon>Agaricomycetidae</taxon>
        <taxon>Agaricales</taxon>
        <taxon>Agaricineae</taxon>
        <taxon>Hydnangiaceae</taxon>
        <taxon>Laccaria</taxon>
    </lineage>
</organism>
<dbReference type="InterPro" id="IPR050452">
    <property type="entry name" value="Metacaspase"/>
</dbReference>
<dbReference type="HOGENOM" id="CLU_011935_1_0_1"/>
<dbReference type="GeneID" id="6074500"/>
<comment type="similarity">
    <text evidence="1">Belongs to the peptidase C14B family.</text>
</comment>
<dbReference type="Proteomes" id="UP000001194">
    <property type="component" value="Unassembled WGS sequence"/>
</dbReference>
<evidence type="ECO:0000256" key="1">
    <source>
        <dbReference type="ARBA" id="ARBA00009005"/>
    </source>
</evidence>
<feature type="chain" id="PRO_5002747086" evidence="2">
    <location>
        <begin position="23"/>
        <end position="785"/>
    </location>
</feature>
<dbReference type="Gene3D" id="3.40.50.1460">
    <property type="match status" value="1"/>
</dbReference>
<dbReference type="InterPro" id="IPR011600">
    <property type="entry name" value="Pept_C14_caspase"/>
</dbReference>
<evidence type="ECO:0000313" key="5">
    <source>
        <dbReference type="Proteomes" id="UP000001194"/>
    </source>
</evidence>
<accession>B0D406</accession>
<dbReference type="RefSeq" id="XP_001878944.1">
    <property type="nucleotide sequence ID" value="XM_001878909.1"/>
</dbReference>
<protein>
    <submittedName>
        <fullName evidence="4">Predicted protein</fullName>
    </submittedName>
</protein>
<dbReference type="EMBL" id="DS547097">
    <property type="protein sequence ID" value="EDR10494.1"/>
    <property type="molecule type" value="Genomic_DNA"/>
</dbReference>
<dbReference type="InParanoid" id="B0D406"/>
<dbReference type="PANTHER" id="PTHR48104:SF30">
    <property type="entry name" value="METACASPASE-1"/>
    <property type="match status" value="1"/>
</dbReference>
<dbReference type="GO" id="GO:0006508">
    <property type="term" value="P:proteolysis"/>
    <property type="evidence" value="ECO:0007669"/>
    <property type="project" value="InterPro"/>
</dbReference>
<dbReference type="Pfam" id="PF00656">
    <property type="entry name" value="Peptidase_C14"/>
    <property type="match status" value="1"/>
</dbReference>